<feature type="non-terminal residue" evidence="2">
    <location>
        <position position="177"/>
    </location>
</feature>
<dbReference type="Proteomes" id="UP000553632">
    <property type="component" value="Unassembled WGS sequence"/>
</dbReference>
<keyword evidence="4" id="KW-1185">Reference proteome</keyword>
<evidence type="ECO:0000313" key="2">
    <source>
        <dbReference type="EMBL" id="KAF4710786.1"/>
    </source>
</evidence>
<gene>
    <name evidence="2" type="ORF">FOZ62_002091</name>
    <name evidence="3" type="ORF">FOZ63_002186</name>
</gene>
<dbReference type="EMBL" id="JABANM010027764">
    <property type="protein sequence ID" value="KAF4710786.1"/>
    <property type="molecule type" value="Genomic_DNA"/>
</dbReference>
<organism evidence="2 5">
    <name type="scientific">Perkinsus olseni</name>
    <name type="common">Perkinsus atlanticus</name>
    <dbReference type="NCBI Taxonomy" id="32597"/>
    <lineage>
        <taxon>Eukaryota</taxon>
        <taxon>Sar</taxon>
        <taxon>Alveolata</taxon>
        <taxon>Perkinsozoa</taxon>
        <taxon>Perkinsea</taxon>
        <taxon>Perkinsida</taxon>
        <taxon>Perkinsidae</taxon>
        <taxon>Perkinsus</taxon>
    </lineage>
</organism>
<dbReference type="Proteomes" id="UP000574390">
    <property type="component" value="Unassembled WGS sequence"/>
</dbReference>
<dbReference type="AlphaFoldDB" id="A0A7J6QSZ4"/>
<proteinExistence type="predicted"/>
<accession>A0A7J6QSZ4</accession>
<comment type="caution">
    <text evidence="2">The sequence shown here is derived from an EMBL/GenBank/DDBJ whole genome shotgun (WGS) entry which is preliminary data.</text>
</comment>
<dbReference type="EMBL" id="JABANO010001615">
    <property type="protein sequence ID" value="KAF4758291.1"/>
    <property type="molecule type" value="Genomic_DNA"/>
</dbReference>
<sequence>MFEGKRNSLADWPSRSTITEIRGHIMGHVTHMAQIPHCQEFDARPSLRMLKDAQELRGRKRPVAQMVPEKERSPSAVRAGTSKCLRSQKCGRGSKIRQTALTNVLLQNVGVPTFAPSKGESGRRPDTGTSWRVERHSDRREIATIDECTVPGLVLRSYDGSGIPTVTPAFHLSQTPG</sequence>
<protein>
    <submittedName>
        <fullName evidence="2">Uncharacterized protein</fullName>
    </submittedName>
</protein>
<evidence type="ECO:0000313" key="4">
    <source>
        <dbReference type="Proteomes" id="UP000553632"/>
    </source>
</evidence>
<evidence type="ECO:0000313" key="3">
    <source>
        <dbReference type="EMBL" id="KAF4758291.1"/>
    </source>
</evidence>
<evidence type="ECO:0000256" key="1">
    <source>
        <dbReference type="SAM" id="MobiDB-lite"/>
    </source>
</evidence>
<feature type="region of interest" description="Disordered" evidence="1">
    <location>
        <begin position="56"/>
        <end position="84"/>
    </location>
</feature>
<evidence type="ECO:0000313" key="5">
    <source>
        <dbReference type="Proteomes" id="UP000574390"/>
    </source>
</evidence>
<name>A0A7J6QSZ4_PEROL</name>
<reference evidence="4 5" key="1">
    <citation type="submission" date="2020-04" db="EMBL/GenBank/DDBJ databases">
        <title>Perkinsus olseni comparative genomics.</title>
        <authorList>
            <person name="Bogema D.R."/>
        </authorList>
    </citation>
    <scope>NUCLEOTIDE SEQUENCE [LARGE SCALE GENOMIC DNA]</scope>
    <source>
        <strain evidence="2">ATCC PRA-205</strain>
        <strain evidence="3 4">ATCC PRA-207</strain>
    </source>
</reference>